<evidence type="ECO:0000259" key="2">
    <source>
        <dbReference type="Pfam" id="PF17131"/>
    </source>
</evidence>
<accession>H5SVS5</accession>
<dbReference type="InterPro" id="IPR033399">
    <property type="entry name" value="TP_0789-like"/>
</dbReference>
<feature type="chain" id="PRO_5003598375" evidence="1">
    <location>
        <begin position="26"/>
        <end position="285"/>
    </location>
</feature>
<sequence length="285" mass="31854">MKASIKLIIVVLGVALLLGAGVSRAQQPLTGPQILQKVEEKGGIGGAQGELISDVKFDIVGKDKKTATNEFRFFSKREKDKPDKLLVAFVKPDDVRGTLFLSIKPQGKDADLWLYLPALGAVKQLVNTQERKGSFAGSNLSFEDLGSGFKYSESYIADEKVTEEKIKIGDKEYSTYVLTLRVKKEKEKTEDYPVRKLWVEQKEFVVLKGEGYNKTNKLETVFEALALGKFEDDTVPDKVLIKNVLDGSQTTISFLTRKRPAQPLPENLFDPNNLKNLKIDDLLKL</sequence>
<organism evidence="3">
    <name type="scientific">Acetithermum autotrophicum</name>
    <dbReference type="NCBI Taxonomy" id="1446466"/>
    <lineage>
        <taxon>Bacteria</taxon>
        <taxon>Candidatus Bipolaricaulota</taxon>
        <taxon>Candidatus Acetithermum</taxon>
    </lineage>
</organism>
<feature type="domain" description="Uncharacterized protein TP-0789" evidence="2">
    <location>
        <begin position="83"/>
        <end position="276"/>
    </location>
</feature>
<reference evidence="3" key="1">
    <citation type="journal article" date="2005" name="Environ. Microbiol.">
        <title>Genetic and functional properties of uncultivated thermophilic crenarchaeotes from a subsurface gold mine as revealed by analysis of genome fragments.</title>
        <authorList>
            <person name="Nunoura T."/>
            <person name="Hirayama H."/>
            <person name="Takami H."/>
            <person name="Oida H."/>
            <person name="Nishi S."/>
            <person name="Shimamura S."/>
            <person name="Suzuki Y."/>
            <person name="Inagaki F."/>
            <person name="Takai K."/>
            <person name="Nealson K.H."/>
            <person name="Horikoshi K."/>
        </authorList>
    </citation>
    <scope>NUCLEOTIDE SEQUENCE</scope>
</reference>
<dbReference type="AlphaFoldDB" id="H5SVS5"/>
<keyword evidence="1" id="KW-0732">Signal</keyword>
<dbReference type="Gene3D" id="2.50.20.10">
    <property type="entry name" value="Lipoprotein localisation LolA/LolB/LppX"/>
    <property type="match status" value="1"/>
</dbReference>
<evidence type="ECO:0000256" key="1">
    <source>
        <dbReference type="SAM" id="SignalP"/>
    </source>
</evidence>
<protein>
    <submittedName>
        <fullName evidence="3">Hypothetical conserved protein</fullName>
    </submittedName>
</protein>
<dbReference type="Pfam" id="PF17131">
    <property type="entry name" value="LolA_like"/>
    <property type="match status" value="1"/>
</dbReference>
<evidence type="ECO:0000313" key="3">
    <source>
        <dbReference type="EMBL" id="BAL59708.1"/>
    </source>
</evidence>
<name>H5SVS5_ACEAU</name>
<feature type="signal peptide" evidence="1">
    <location>
        <begin position="1"/>
        <end position="25"/>
    </location>
</feature>
<proteinExistence type="predicted"/>
<dbReference type="EMBL" id="AP011803">
    <property type="protein sequence ID" value="BAL59708.1"/>
    <property type="molecule type" value="Genomic_DNA"/>
</dbReference>
<reference evidence="3" key="2">
    <citation type="journal article" date="2012" name="PLoS ONE">
        <title>A Deeply Branching Thermophilic Bacterium with an Ancient Acetyl-CoA Pathway Dominates a Subsurface Ecosystem.</title>
        <authorList>
            <person name="Takami H."/>
            <person name="Noguchi H."/>
            <person name="Takaki Y."/>
            <person name="Uchiyama I."/>
            <person name="Toyoda A."/>
            <person name="Nishi S."/>
            <person name="Chee G.-J."/>
            <person name="Arai W."/>
            <person name="Nunoura T."/>
            <person name="Itoh T."/>
            <person name="Hattori M."/>
            <person name="Takai K."/>
        </authorList>
    </citation>
    <scope>NUCLEOTIDE SEQUENCE</scope>
</reference>
<dbReference type="CDD" id="cd16329">
    <property type="entry name" value="LolA_like"/>
    <property type="match status" value="1"/>
</dbReference>
<gene>
    <name evidence="3" type="ORF">HGMM_OP4C344</name>
</gene>